<dbReference type="AlphaFoldDB" id="A0A085M307"/>
<proteinExistence type="predicted"/>
<keyword evidence="2" id="KW-1185">Reference proteome</keyword>
<sequence>MSIHLLRDDDLLDLTRYVPPFFPLLKKLNQHGDITIRDFVLPIKKKGLLRSVAFGSDLIRRH</sequence>
<accession>A0A085M307</accession>
<evidence type="ECO:0000313" key="2">
    <source>
        <dbReference type="Proteomes" id="UP000030764"/>
    </source>
</evidence>
<protein>
    <submittedName>
        <fullName evidence="1">Uncharacterized protein</fullName>
    </submittedName>
</protein>
<name>A0A085M307_9BILA</name>
<dbReference type="EMBL" id="KL363237">
    <property type="protein sequence ID" value="KFD51603.1"/>
    <property type="molecule type" value="Genomic_DNA"/>
</dbReference>
<evidence type="ECO:0000313" key="1">
    <source>
        <dbReference type="EMBL" id="KFD51603.1"/>
    </source>
</evidence>
<reference evidence="1 2" key="1">
    <citation type="journal article" date="2014" name="Nat. Genet.">
        <title>Genome and transcriptome of the porcine whipworm Trichuris suis.</title>
        <authorList>
            <person name="Jex A.R."/>
            <person name="Nejsum P."/>
            <person name="Schwarz E.M."/>
            <person name="Hu L."/>
            <person name="Young N.D."/>
            <person name="Hall R.S."/>
            <person name="Korhonen P.K."/>
            <person name="Liao S."/>
            <person name="Thamsborg S."/>
            <person name="Xia J."/>
            <person name="Xu P."/>
            <person name="Wang S."/>
            <person name="Scheerlinck J.P."/>
            <person name="Hofmann A."/>
            <person name="Sternberg P.W."/>
            <person name="Wang J."/>
            <person name="Gasser R.B."/>
        </authorList>
    </citation>
    <scope>NUCLEOTIDE SEQUENCE [LARGE SCALE GENOMIC DNA]</scope>
    <source>
        <strain evidence="1">DCEP-RM93M</strain>
    </source>
</reference>
<gene>
    <name evidence="1" type="ORF">M513_07482</name>
</gene>
<organism evidence="1 2">
    <name type="scientific">Trichuris suis</name>
    <name type="common">pig whipworm</name>
    <dbReference type="NCBI Taxonomy" id="68888"/>
    <lineage>
        <taxon>Eukaryota</taxon>
        <taxon>Metazoa</taxon>
        <taxon>Ecdysozoa</taxon>
        <taxon>Nematoda</taxon>
        <taxon>Enoplea</taxon>
        <taxon>Dorylaimia</taxon>
        <taxon>Trichinellida</taxon>
        <taxon>Trichuridae</taxon>
        <taxon>Trichuris</taxon>
    </lineage>
</organism>
<dbReference type="Proteomes" id="UP000030764">
    <property type="component" value="Unassembled WGS sequence"/>
</dbReference>